<name>A0A0W0VAC3_9GAMM</name>
<feature type="transmembrane region" description="Helical" evidence="1">
    <location>
        <begin position="7"/>
        <end position="26"/>
    </location>
</feature>
<keyword evidence="1" id="KW-0472">Membrane</keyword>
<keyword evidence="1" id="KW-1133">Transmembrane helix</keyword>
<keyword evidence="1" id="KW-0812">Transmembrane</keyword>
<accession>A0A0W0VAC3</accession>
<evidence type="ECO:0000313" key="3">
    <source>
        <dbReference type="Proteomes" id="UP000055035"/>
    </source>
</evidence>
<evidence type="ECO:0000313" key="2">
    <source>
        <dbReference type="EMBL" id="KTD17050.1"/>
    </source>
</evidence>
<dbReference type="EMBL" id="LNYJ01000011">
    <property type="protein sequence ID" value="KTD17050.1"/>
    <property type="molecule type" value="Genomic_DNA"/>
</dbReference>
<reference evidence="2 3" key="1">
    <citation type="submission" date="2015-11" db="EMBL/GenBank/DDBJ databases">
        <title>Genomic analysis of 38 Legionella species identifies large and diverse effector repertoires.</title>
        <authorList>
            <person name="Burstein D."/>
            <person name="Amaro F."/>
            <person name="Zusman T."/>
            <person name="Lifshitz Z."/>
            <person name="Cohen O."/>
            <person name="Gilbert J.A."/>
            <person name="Pupko T."/>
            <person name="Shuman H.A."/>
            <person name="Segal G."/>
        </authorList>
    </citation>
    <scope>NUCLEOTIDE SEQUENCE [LARGE SCALE GENOMIC DNA]</scope>
    <source>
        <strain evidence="2 3">BL-540</strain>
    </source>
</reference>
<dbReference type="RefSeq" id="WP_058470849.1">
    <property type="nucleotide sequence ID" value="NZ_CAAAIC010000003.1"/>
</dbReference>
<keyword evidence="3" id="KW-1185">Reference proteome</keyword>
<protein>
    <recommendedName>
        <fullName evidence="4">Transmembrane protein</fullName>
    </recommendedName>
</protein>
<feature type="transmembrane region" description="Helical" evidence="1">
    <location>
        <begin position="46"/>
        <end position="69"/>
    </location>
</feature>
<dbReference type="AlphaFoldDB" id="A0A0W0VAC3"/>
<feature type="transmembrane region" description="Helical" evidence="1">
    <location>
        <begin position="76"/>
        <end position="99"/>
    </location>
</feature>
<dbReference type="PATRIC" id="fig|456.5.peg.1451"/>
<gene>
    <name evidence="2" type="ORF">Ljor_1356</name>
</gene>
<evidence type="ECO:0008006" key="4">
    <source>
        <dbReference type="Google" id="ProtNLM"/>
    </source>
</evidence>
<dbReference type="OrthoDB" id="5644717at2"/>
<evidence type="ECO:0000256" key="1">
    <source>
        <dbReference type="SAM" id="Phobius"/>
    </source>
</evidence>
<feature type="transmembrane region" description="Helical" evidence="1">
    <location>
        <begin position="119"/>
        <end position="137"/>
    </location>
</feature>
<dbReference type="STRING" id="456.Ljor_1356"/>
<sequence>MCNMKCITNGLVAGIVAGVFFAVFLFKAGMLTTLGSIIHMPTLTGGLIVHAIVSLISGVLFALILGWLIHSWVAAIVLGLLVGLLMWSIGPMTLLPYLATGAPLFSKWSLVSMQNNIPPLIGHLVYGLILAVTFYALNKKV</sequence>
<comment type="caution">
    <text evidence="2">The sequence shown here is derived from an EMBL/GenBank/DDBJ whole genome shotgun (WGS) entry which is preliminary data.</text>
</comment>
<dbReference type="Proteomes" id="UP000055035">
    <property type="component" value="Unassembled WGS sequence"/>
</dbReference>
<proteinExistence type="predicted"/>
<organism evidence="2 3">
    <name type="scientific">Legionella jordanis</name>
    <dbReference type="NCBI Taxonomy" id="456"/>
    <lineage>
        <taxon>Bacteria</taxon>
        <taxon>Pseudomonadati</taxon>
        <taxon>Pseudomonadota</taxon>
        <taxon>Gammaproteobacteria</taxon>
        <taxon>Legionellales</taxon>
        <taxon>Legionellaceae</taxon>
        <taxon>Legionella</taxon>
    </lineage>
</organism>